<dbReference type="Pfam" id="PF18895">
    <property type="entry name" value="T4SS_pilin"/>
    <property type="match status" value="1"/>
</dbReference>
<reference evidence="2 3" key="1">
    <citation type="journal article" date="2016" name="Nat. Commun.">
        <title>Thousands of microbial genomes shed light on interconnected biogeochemical processes in an aquifer system.</title>
        <authorList>
            <person name="Anantharaman K."/>
            <person name="Brown C.T."/>
            <person name="Hug L.A."/>
            <person name="Sharon I."/>
            <person name="Castelle C.J."/>
            <person name="Probst A.J."/>
            <person name="Thomas B.C."/>
            <person name="Singh A."/>
            <person name="Wilkins M.J."/>
            <person name="Karaoz U."/>
            <person name="Brodie E.L."/>
            <person name="Williams K.H."/>
            <person name="Hubbard S.S."/>
            <person name="Banfield J.F."/>
        </authorList>
    </citation>
    <scope>NUCLEOTIDE SEQUENCE [LARGE SCALE GENOMIC DNA]</scope>
</reference>
<name>A0A1F6LGX0_9BACT</name>
<keyword evidence="1" id="KW-1133">Transmembrane helix</keyword>
<keyword evidence="1" id="KW-0472">Membrane</keyword>
<dbReference type="EMBL" id="MFPS01000009">
    <property type="protein sequence ID" value="OGH58698.1"/>
    <property type="molecule type" value="Genomic_DNA"/>
</dbReference>
<evidence type="ECO:0000256" key="1">
    <source>
        <dbReference type="SAM" id="Phobius"/>
    </source>
</evidence>
<comment type="caution">
    <text evidence="2">The sequence shown here is derived from an EMBL/GenBank/DDBJ whole genome shotgun (WGS) entry which is preliminary data.</text>
</comment>
<keyword evidence="1" id="KW-0812">Transmembrane</keyword>
<dbReference type="AlphaFoldDB" id="A0A1F6LGX0"/>
<evidence type="ECO:0000313" key="2">
    <source>
        <dbReference type="EMBL" id="OGH58698.1"/>
    </source>
</evidence>
<feature type="transmembrane region" description="Helical" evidence="1">
    <location>
        <begin position="105"/>
        <end position="125"/>
    </location>
</feature>
<organism evidence="2 3">
    <name type="scientific">Candidatus Magasanikbacteria bacterium RIFCSPHIGHO2_01_FULL_33_34</name>
    <dbReference type="NCBI Taxonomy" id="1798671"/>
    <lineage>
        <taxon>Bacteria</taxon>
        <taxon>Candidatus Magasanikiibacteriota</taxon>
    </lineage>
</organism>
<sequence>MFSIKKIIIIIVLLSSVVLPQIVSAQGLKNAFGGTNSPLETVRGQAGFEASDSLGTISGRVINVALSMVGLMFLLLMVYAGFLWMTARGEEDQVNKAKSIIKGTVIGLVLVLSAYAITFLVAGALNK</sequence>
<gene>
    <name evidence="2" type="ORF">A2725_03310</name>
</gene>
<proteinExistence type="predicted"/>
<dbReference type="InterPro" id="IPR043993">
    <property type="entry name" value="T4SS_pilin"/>
</dbReference>
<evidence type="ECO:0000313" key="3">
    <source>
        <dbReference type="Proteomes" id="UP000177067"/>
    </source>
</evidence>
<dbReference type="Proteomes" id="UP000177067">
    <property type="component" value="Unassembled WGS sequence"/>
</dbReference>
<protein>
    <submittedName>
        <fullName evidence="2">Uncharacterized protein</fullName>
    </submittedName>
</protein>
<accession>A0A1F6LGX0</accession>
<feature type="transmembrane region" description="Helical" evidence="1">
    <location>
        <begin position="61"/>
        <end position="84"/>
    </location>
</feature>